<feature type="transmembrane region" description="Helical" evidence="2">
    <location>
        <begin position="219"/>
        <end position="247"/>
    </location>
</feature>
<organism evidence="4 5">
    <name type="scientific">Cudoniella acicularis</name>
    <dbReference type="NCBI Taxonomy" id="354080"/>
    <lineage>
        <taxon>Eukaryota</taxon>
        <taxon>Fungi</taxon>
        <taxon>Dikarya</taxon>
        <taxon>Ascomycota</taxon>
        <taxon>Pezizomycotina</taxon>
        <taxon>Leotiomycetes</taxon>
        <taxon>Helotiales</taxon>
        <taxon>Tricladiaceae</taxon>
        <taxon>Cudoniella</taxon>
    </lineage>
</organism>
<feature type="signal peptide" evidence="3">
    <location>
        <begin position="1"/>
        <end position="23"/>
    </location>
</feature>
<dbReference type="Proteomes" id="UP000566819">
    <property type="component" value="Unassembled WGS sequence"/>
</dbReference>
<accession>A0A8H4RM17</accession>
<keyword evidence="3" id="KW-0732">Signal</keyword>
<keyword evidence="2" id="KW-0812">Transmembrane</keyword>
<comment type="caution">
    <text evidence="4">The sequence shown here is derived from an EMBL/GenBank/DDBJ whole genome shotgun (WGS) entry which is preliminary data.</text>
</comment>
<feature type="compositionally biased region" description="Low complexity" evidence="1">
    <location>
        <begin position="198"/>
        <end position="216"/>
    </location>
</feature>
<dbReference type="EMBL" id="JAAMPI010000383">
    <property type="protein sequence ID" value="KAF4632063.1"/>
    <property type="molecule type" value="Genomic_DNA"/>
</dbReference>
<evidence type="ECO:0000256" key="1">
    <source>
        <dbReference type="SAM" id="MobiDB-lite"/>
    </source>
</evidence>
<gene>
    <name evidence="4" type="ORF">G7Y89_g6065</name>
</gene>
<evidence type="ECO:0000313" key="5">
    <source>
        <dbReference type="Proteomes" id="UP000566819"/>
    </source>
</evidence>
<keyword evidence="2" id="KW-0472">Membrane</keyword>
<evidence type="ECO:0000256" key="3">
    <source>
        <dbReference type="SAM" id="SignalP"/>
    </source>
</evidence>
<name>A0A8H4RM17_9HELO</name>
<protein>
    <submittedName>
        <fullName evidence="4">Uncharacterized protein</fullName>
    </submittedName>
</protein>
<keyword evidence="5" id="KW-1185">Reference proteome</keyword>
<sequence>MRSFSLPAMFFSLVPFLVSPAIAYQGELAVPAIQNRATPVYNGGWALGLANEICPAEAPVQCGNANCCPPGQTCHGIGAYYCCPTSADCGTVVVNFPVCANSSWDMYTMKNGYWICCEPGTVGITPTQSGSGMCEPPDVVQAALLATPTAQYSGGPAATSSGAGAQNTAVTSVKGGSTPTTKAGITSTDANGGVNVDTTQSAGVGSGSSTTGSNSSSPILTLSLGAIVGIAVVGSGALLTVLALIWLCCRRRSRKRNFQNHPTSAPMNVAAAPVYASIPSPGPKYSAMSEGGNFQMPSNGRLGTPTYSPVLMQYNEYQRPVTQSELEHTVRTPQMSEIE</sequence>
<evidence type="ECO:0000313" key="4">
    <source>
        <dbReference type="EMBL" id="KAF4632063.1"/>
    </source>
</evidence>
<feature type="compositionally biased region" description="Low complexity" evidence="1">
    <location>
        <begin position="156"/>
        <end position="165"/>
    </location>
</feature>
<evidence type="ECO:0000256" key="2">
    <source>
        <dbReference type="SAM" id="Phobius"/>
    </source>
</evidence>
<dbReference type="OrthoDB" id="4779287at2759"/>
<feature type="compositionally biased region" description="Polar residues" evidence="1">
    <location>
        <begin position="166"/>
        <end position="190"/>
    </location>
</feature>
<feature type="chain" id="PRO_5034096370" evidence="3">
    <location>
        <begin position="24"/>
        <end position="339"/>
    </location>
</feature>
<keyword evidence="2" id="KW-1133">Transmembrane helix</keyword>
<dbReference type="AlphaFoldDB" id="A0A8H4RM17"/>
<reference evidence="4 5" key="1">
    <citation type="submission" date="2020-03" db="EMBL/GenBank/DDBJ databases">
        <title>Draft Genome Sequence of Cudoniella acicularis.</title>
        <authorList>
            <person name="Buettner E."/>
            <person name="Kellner H."/>
        </authorList>
    </citation>
    <scope>NUCLEOTIDE SEQUENCE [LARGE SCALE GENOMIC DNA]</scope>
    <source>
        <strain evidence="4 5">DSM 108380</strain>
    </source>
</reference>
<proteinExistence type="predicted"/>
<feature type="region of interest" description="Disordered" evidence="1">
    <location>
        <begin position="156"/>
        <end position="216"/>
    </location>
</feature>